<dbReference type="InterPro" id="IPR001478">
    <property type="entry name" value="PDZ"/>
</dbReference>
<dbReference type="CDD" id="cd07561">
    <property type="entry name" value="Peptidase_S41_CPP_like"/>
    <property type="match status" value="1"/>
</dbReference>
<evidence type="ECO:0000259" key="2">
    <source>
        <dbReference type="PROSITE" id="PS50106"/>
    </source>
</evidence>
<dbReference type="InterPro" id="IPR036034">
    <property type="entry name" value="PDZ_sf"/>
</dbReference>
<dbReference type="SUPFAM" id="SSF52096">
    <property type="entry name" value="ClpP/crotonase"/>
    <property type="match status" value="1"/>
</dbReference>
<dbReference type="Proteomes" id="UP001302806">
    <property type="component" value="Chromosome"/>
</dbReference>
<dbReference type="Gene3D" id="3.30.750.170">
    <property type="match status" value="1"/>
</dbReference>
<dbReference type="PROSITE" id="PS50106">
    <property type="entry name" value="PDZ"/>
    <property type="match status" value="1"/>
</dbReference>
<dbReference type="SMART" id="SM00245">
    <property type="entry name" value="TSPc"/>
    <property type="match status" value="1"/>
</dbReference>
<feature type="signal peptide" evidence="1">
    <location>
        <begin position="1"/>
        <end position="21"/>
    </location>
</feature>
<dbReference type="SUPFAM" id="SSF50156">
    <property type="entry name" value="PDZ domain-like"/>
    <property type="match status" value="1"/>
</dbReference>
<dbReference type="Pfam" id="PF03572">
    <property type="entry name" value="Peptidase_S41"/>
    <property type="match status" value="1"/>
</dbReference>
<evidence type="ECO:0000313" key="4">
    <source>
        <dbReference type="Proteomes" id="UP001302806"/>
    </source>
</evidence>
<proteinExistence type="predicted"/>
<dbReference type="InterPro" id="IPR041613">
    <property type="entry name" value="Pept_S41_N"/>
</dbReference>
<dbReference type="PANTHER" id="PTHR32060">
    <property type="entry name" value="TAIL-SPECIFIC PROTEASE"/>
    <property type="match status" value="1"/>
</dbReference>
<evidence type="ECO:0000313" key="3">
    <source>
        <dbReference type="EMBL" id="WNH07854.1"/>
    </source>
</evidence>
<sequence>MKNLKALILIFIVTISTVSCFKDHDDNTKPASFTDINDFIWKGMNSWYNWQSNVPDLSDTKDDNTSEYTTFLNQIKNPEDFFNSLRFDYGVTDRFSWFIDDYIVQQQEFQGISTSFGFKLQSVQINNSGDIIIYVRYVADNSPASNANIKRGDIINGIDGTTINTSNFDNVVSKLSNETITLSFVSESGGTLTPIEDKTITSTVISENPVYLKKVFDNINGKKVGYLVYNGFRTSYNDELNDAFSFFKSENIDELILDLRLNGGGSVGTSAYLSSMIYANAGEEEFASLEFNSKHTNSSGSYFFSNTLNVYDANDIKIGTQAINRLNTINNLYVLTSHNTASASEMVINGLRPYMNAVKTVGSTTYGKNVGSIMLFDSPSSDYQDRAFANPSHLNAMQPIVFQIFNKNGESDYTSGFTPDIEVLEYEYWNNILPFGDENEVVLKAALDDIRGLSSKTSSIKKQSNTKNLELTSPKKFEQEMYIDSDFFNNN</sequence>
<dbReference type="Gene3D" id="3.90.226.10">
    <property type="entry name" value="2-enoyl-CoA Hydratase, Chain A, domain 1"/>
    <property type="match status" value="1"/>
</dbReference>
<dbReference type="RefSeq" id="WP_415864700.1">
    <property type="nucleotide sequence ID" value="NZ_CP134537.1"/>
</dbReference>
<evidence type="ECO:0000256" key="1">
    <source>
        <dbReference type="SAM" id="SignalP"/>
    </source>
</evidence>
<name>A0ABY9XPJ2_9FLAO</name>
<dbReference type="PANTHER" id="PTHR32060:SF30">
    <property type="entry name" value="CARBOXY-TERMINAL PROCESSING PROTEASE CTPA"/>
    <property type="match status" value="1"/>
</dbReference>
<dbReference type="Pfam" id="PF18294">
    <property type="entry name" value="Pept_S41_N"/>
    <property type="match status" value="1"/>
</dbReference>
<dbReference type="PROSITE" id="PS51257">
    <property type="entry name" value="PROKAR_LIPOPROTEIN"/>
    <property type="match status" value="1"/>
</dbReference>
<dbReference type="Gene3D" id="2.30.42.10">
    <property type="match status" value="1"/>
</dbReference>
<organism evidence="3 4">
    <name type="scientific">Thalassobellus suaedae</name>
    <dbReference type="NCBI Taxonomy" id="3074124"/>
    <lineage>
        <taxon>Bacteria</taxon>
        <taxon>Pseudomonadati</taxon>
        <taxon>Bacteroidota</taxon>
        <taxon>Flavobacteriia</taxon>
        <taxon>Flavobacteriales</taxon>
        <taxon>Flavobacteriaceae</taxon>
        <taxon>Thalassobellus</taxon>
    </lineage>
</organism>
<gene>
    <name evidence="3" type="ORF">RHP51_11680</name>
</gene>
<reference evidence="3 4" key="1">
    <citation type="submission" date="2023-09" db="EMBL/GenBank/DDBJ databases">
        <title>Thalassobella suaedae gen. nov., sp. nov., a marine bacterium of the family Flavobacteriaceae isolated from a halophyte Suaeda japonica.</title>
        <authorList>
            <person name="Lee S.Y."/>
            <person name="Hwang C.Y."/>
        </authorList>
    </citation>
    <scope>NUCLEOTIDE SEQUENCE [LARGE SCALE GENOMIC DNA]</scope>
    <source>
        <strain evidence="3 4">HL-DH14</strain>
    </source>
</reference>
<keyword evidence="1" id="KW-0732">Signal</keyword>
<dbReference type="SMART" id="SM00228">
    <property type="entry name" value="PDZ"/>
    <property type="match status" value="1"/>
</dbReference>
<protein>
    <submittedName>
        <fullName evidence="3">S41 family peptidase</fullName>
    </submittedName>
</protein>
<feature type="domain" description="PDZ" evidence="2">
    <location>
        <begin position="102"/>
        <end position="177"/>
    </location>
</feature>
<dbReference type="InterPro" id="IPR029045">
    <property type="entry name" value="ClpP/crotonase-like_dom_sf"/>
</dbReference>
<dbReference type="InterPro" id="IPR005151">
    <property type="entry name" value="Tail-specific_protease"/>
</dbReference>
<feature type="chain" id="PRO_5046212648" evidence="1">
    <location>
        <begin position="22"/>
        <end position="491"/>
    </location>
</feature>
<accession>A0ABY9XPJ2</accession>
<dbReference type="Pfam" id="PF00595">
    <property type="entry name" value="PDZ"/>
    <property type="match status" value="1"/>
</dbReference>
<dbReference type="EMBL" id="CP134537">
    <property type="protein sequence ID" value="WNH07854.1"/>
    <property type="molecule type" value="Genomic_DNA"/>
</dbReference>